<dbReference type="InterPro" id="IPR001841">
    <property type="entry name" value="Znf_RING"/>
</dbReference>
<dbReference type="Proteomes" id="UP000297280">
    <property type="component" value="Unassembled WGS sequence"/>
</dbReference>
<feature type="region of interest" description="Disordered" evidence="2">
    <location>
        <begin position="105"/>
        <end position="163"/>
    </location>
</feature>
<keyword evidence="5" id="KW-1185">Reference proteome</keyword>
<keyword evidence="1" id="KW-0479">Metal-binding</keyword>
<accession>A0A4Z1KZ14</accession>
<sequence>MVEIPKPKQLPDLVHDPIDKLSKELPKNALDPIPSIIYKHTTIMADNPSPETQTRSDAQQDVFDHHSALADSRIQSQQMDDITQHLIHGVDGVTRRPTLGWFRTRQEARQSSESHEEVVGSQVEGGETRQSSENYAETAVNSQAEGGEARSLELEDQPNPSPSIFEDDTMVKLNCYEDYRLEIIEDRLLPVSDCESDHCPICREKYNTKLDAPIVVKDKRYCTDCQRSFNMKPDTINSHKACAMRNCSHVFGRYCIIQWLKSNSTCPLYRNAGDL</sequence>
<dbReference type="EMBL" id="PQXO01000095">
    <property type="protein sequence ID" value="TGO89758.1"/>
    <property type="molecule type" value="Genomic_DNA"/>
</dbReference>
<name>A0A4Z1KZ14_9HELO</name>
<evidence type="ECO:0000256" key="1">
    <source>
        <dbReference type="PROSITE-ProRule" id="PRU00175"/>
    </source>
</evidence>
<feature type="domain" description="RING-type" evidence="3">
    <location>
        <begin position="222"/>
        <end position="270"/>
    </location>
</feature>
<organism evidence="4 5">
    <name type="scientific">Botrytis porri</name>
    <dbReference type="NCBI Taxonomy" id="87229"/>
    <lineage>
        <taxon>Eukaryota</taxon>
        <taxon>Fungi</taxon>
        <taxon>Dikarya</taxon>
        <taxon>Ascomycota</taxon>
        <taxon>Pezizomycotina</taxon>
        <taxon>Leotiomycetes</taxon>
        <taxon>Helotiales</taxon>
        <taxon>Sclerotiniaceae</taxon>
        <taxon>Botrytis</taxon>
    </lineage>
</organism>
<dbReference type="GO" id="GO:0008270">
    <property type="term" value="F:zinc ion binding"/>
    <property type="evidence" value="ECO:0007669"/>
    <property type="project" value="UniProtKB-KW"/>
</dbReference>
<feature type="compositionally biased region" description="Polar residues" evidence="2">
    <location>
        <begin position="128"/>
        <end position="144"/>
    </location>
</feature>
<dbReference type="AlphaFoldDB" id="A0A4Z1KZ14"/>
<dbReference type="STRING" id="87229.A0A4Z1KZ14"/>
<evidence type="ECO:0000259" key="3">
    <source>
        <dbReference type="PROSITE" id="PS50089"/>
    </source>
</evidence>
<evidence type="ECO:0000313" key="5">
    <source>
        <dbReference type="Proteomes" id="UP000297280"/>
    </source>
</evidence>
<feature type="compositionally biased region" description="Basic and acidic residues" evidence="2">
    <location>
        <begin position="105"/>
        <end position="118"/>
    </location>
</feature>
<dbReference type="Gene3D" id="3.30.40.10">
    <property type="entry name" value="Zinc/RING finger domain, C3HC4 (zinc finger)"/>
    <property type="match status" value="1"/>
</dbReference>
<evidence type="ECO:0000313" key="4">
    <source>
        <dbReference type="EMBL" id="TGO89758.1"/>
    </source>
</evidence>
<comment type="caution">
    <text evidence="4">The sequence shown here is derived from an EMBL/GenBank/DDBJ whole genome shotgun (WGS) entry which is preliminary data.</text>
</comment>
<reference evidence="4 5" key="1">
    <citation type="submission" date="2017-12" db="EMBL/GenBank/DDBJ databases">
        <title>Comparative genomics of Botrytis spp.</title>
        <authorList>
            <person name="Valero-Jimenez C.A."/>
            <person name="Tapia P."/>
            <person name="Veloso J."/>
            <person name="Silva-Moreno E."/>
            <person name="Staats M."/>
            <person name="Valdes J.H."/>
            <person name="Van Kan J.A.L."/>
        </authorList>
    </citation>
    <scope>NUCLEOTIDE SEQUENCE [LARGE SCALE GENOMIC DNA]</scope>
    <source>
        <strain evidence="4 5">MUCL3349</strain>
    </source>
</reference>
<proteinExistence type="predicted"/>
<dbReference type="PROSITE" id="PS50089">
    <property type="entry name" value="ZF_RING_2"/>
    <property type="match status" value="1"/>
</dbReference>
<protein>
    <recommendedName>
        <fullName evidence="3">RING-type domain-containing protein</fullName>
    </recommendedName>
</protein>
<evidence type="ECO:0000256" key="2">
    <source>
        <dbReference type="SAM" id="MobiDB-lite"/>
    </source>
</evidence>
<gene>
    <name evidence="4" type="ORF">BPOR_0095g00190</name>
</gene>
<keyword evidence="1" id="KW-0862">Zinc</keyword>
<keyword evidence="1" id="KW-0863">Zinc-finger</keyword>
<dbReference type="InterPro" id="IPR013083">
    <property type="entry name" value="Znf_RING/FYVE/PHD"/>
</dbReference>
<dbReference type="SUPFAM" id="SSF57850">
    <property type="entry name" value="RING/U-box"/>
    <property type="match status" value="1"/>
</dbReference>